<evidence type="ECO:0000256" key="6">
    <source>
        <dbReference type="ARBA" id="ARBA00023136"/>
    </source>
</evidence>
<dbReference type="eggNOG" id="COG1173">
    <property type="taxonomic scope" value="Bacteria"/>
</dbReference>
<gene>
    <name evidence="9" type="ORF">DesyoDRAFT_2669</name>
</gene>
<evidence type="ECO:0000256" key="5">
    <source>
        <dbReference type="ARBA" id="ARBA00022989"/>
    </source>
</evidence>
<dbReference type="InterPro" id="IPR000515">
    <property type="entry name" value="MetI-like"/>
</dbReference>
<proteinExistence type="inferred from homology"/>
<reference evidence="9 10" key="1">
    <citation type="submission" date="2011-11" db="EMBL/GenBank/DDBJ databases">
        <title>The Noncontiguous Finished genome of Desulfosporosinus youngiae DSM 17734.</title>
        <authorList>
            <consortium name="US DOE Joint Genome Institute (JGI-PGF)"/>
            <person name="Lucas S."/>
            <person name="Han J."/>
            <person name="Lapidus A."/>
            <person name="Cheng J.-F."/>
            <person name="Goodwin L."/>
            <person name="Pitluck S."/>
            <person name="Peters L."/>
            <person name="Ovchinnikova G."/>
            <person name="Lu M."/>
            <person name="Land M.L."/>
            <person name="Hauser L."/>
            <person name="Pester M."/>
            <person name="Spring S."/>
            <person name="Ollivier B."/>
            <person name="Rattei T."/>
            <person name="Klenk H.-P."/>
            <person name="Wagner M."/>
            <person name="Loy A."/>
            <person name="Woyke T.J."/>
        </authorList>
    </citation>
    <scope>NUCLEOTIDE SEQUENCE [LARGE SCALE GENOMIC DNA]</scope>
    <source>
        <strain evidence="9 10">DSM 17734</strain>
    </source>
</reference>
<dbReference type="HOGENOM" id="CLU_028518_8_0_9"/>
<name>H5Y454_9FIRM</name>
<comment type="subcellular location">
    <subcellularLocation>
        <location evidence="1 7">Cell membrane</location>
        <topology evidence="1 7">Multi-pass membrane protein</topology>
    </subcellularLocation>
</comment>
<keyword evidence="4 7" id="KW-0812">Transmembrane</keyword>
<evidence type="ECO:0000313" key="9">
    <source>
        <dbReference type="EMBL" id="EHQ89735.1"/>
    </source>
</evidence>
<dbReference type="EMBL" id="CM001441">
    <property type="protein sequence ID" value="EHQ89735.1"/>
    <property type="molecule type" value="Genomic_DNA"/>
</dbReference>
<feature type="transmembrane region" description="Helical" evidence="7">
    <location>
        <begin position="90"/>
        <end position="116"/>
    </location>
</feature>
<evidence type="ECO:0000256" key="4">
    <source>
        <dbReference type="ARBA" id="ARBA00022692"/>
    </source>
</evidence>
<dbReference type="STRING" id="768710.DesyoDRAFT_2669"/>
<organism evidence="9 10">
    <name type="scientific">Desulfosporosinus youngiae DSM 17734</name>
    <dbReference type="NCBI Taxonomy" id="768710"/>
    <lineage>
        <taxon>Bacteria</taxon>
        <taxon>Bacillati</taxon>
        <taxon>Bacillota</taxon>
        <taxon>Clostridia</taxon>
        <taxon>Eubacteriales</taxon>
        <taxon>Desulfitobacteriaceae</taxon>
        <taxon>Desulfosporosinus</taxon>
    </lineage>
</organism>
<keyword evidence="6 7" id="KW-0472">Membrane</keyword>
<feature type="transmembrane region" description="Helical" evidence="7">
    <location>
        <begin position="259"/>
        <end position="281"/>
    </location>
</feature>
<comment type="similarity">
    <text evidence="7">Belongs to the binding-protein-dependent transport system permease family.</text>
</comment>
<keyword evidence="5 7" id="KW-1133">Transmembrane helix</keyword>
<feature type="domain" description="ABC transmembrane type-1" evidence="8">
    <location>
        <begin position="88"/>
        <end position="281"/>
    </location>
</feature>
<keyword evidence="3" id="KW-1003">Cell membrane</keyword>
<evidence type="ECO:0000259" key="8">
    <source>
        <dbReference type="PROSITE" id="PS50928"/>
    </source>
</evidence>
<keyword evidence="10" id="KW-1185">Reference proteome</keyword>
<dbReference type="AlphaFoldDB" id="H5Y454"/>
<dbReference type="Proteomes" id="UP000005104">
    <property type="component" value="Chromosome"/>
</dbReference>
<dbReference type="SUPFAM" id="SSF161098">
    <property type="entry name" value="MetI-like"/>
    <property type="match status" value="1"/>
</dbReference>
<dbReference type="PROSITE" id="PS50928">
    <property type="entry name" value="ABC_TM1"/>
    <property type="match status" value="1"/>
</dbReference>
<dbReference type="Gene3D" id="1.10.3720.10">
    <property type="entry name" value="MetI-like"/>
    <property type="match status" value="1"/>
</dbReference>
<dbReference type="GO" id="GO:0005886">
    <property type="term" value="C:plasma membrane"/>
    <property type="evidence" value="ECO:0007669"/>
    <property type="project" value="UniProtKB-SubCell"/>
</dbReference>
<dbReference type="CDD" id="cd06261">
    <property type="entry name" value="TM_PBP2"/>
    <property type="match status" value="1"/>
</dbReference>
<feature type="transmembrane region" description="Helical" evidence="7">
    <location>
        <begin position="208"/>
        <end position="232"/>
    </location>
</feature>
<evidence type="ECO:0000313" key="10">
    <source>
        <dbReference type="Proteomes" id="UP000005104"/>
    </source>
</evidence>
<dbReference type="Pfam" id="PF00528">
    <property type="entry name" value="BPD_transp_1"/>
    <property type="match status" value="1"/>
</dbReference>
<protein>
    <submittedName>
        <fullName evidence="9">ABC-type dipeptide/oligopeptide/nickel transport system, permease component</fullName>
    </submittedName>
</protein>
<evidence type="ECO:0000256" key="7">
    <source>
        <dbReference type="RuleBase" id="RU363032"/>
    </source>
</evidence>
<dbReference type="PANTHER" id="PTHR43386:SF1">
    <property type="entry name" value="D,D-DIPEPTIDE TRANSPORT SYSTEM PERMEASE PROTEIN DDPC-RELATED"/>
    <property type="match status" value="1"/>
</dbReference>
<dbReference type="InterPro" id="IPR035906">
    <property type="entry name" value="MetI-like_sf"/>
</dbReference>
<dbReference type="OrthoDB" id="9783218at2"/>
<evidence type="ECO:0000256" key="3">
    <source>
        <dbReference type="ARBA" id="ARBA00022475"/>
    </source>
</evidence>
<evidence type="ECO:0000256" key="1">
    <source>
        <dbReference type="ARBA" id="ARBA00004651"/>
    </source>
</evidence>
<dbReference type="GO" id="GO:0055085">
    <property type="term" value="P:transmembrane transport"/>
    <property type="evidence" value="ECO:0007669"/>
    <property type="project" value="InterPro"/>
</dbReference>
<accession>H5Y454</accession>
<keyword evidence="2 7" id="KW-0813">Transport</keyword>
<feature type="transmembrane region" description="Helical" evidence="7">
    <location>
        <begin position="31"/>
        <end position="50"/>
    </location>
</feature>
<dbReference type="InterPro" id="IPR050366">
    <property type="entry name" value="BP-dependent_transpt_permease"/>
</dbReference>
<sequence length="297" mass="32526">MRFFSQSNLLKSWKVRPWSKIKFNMTTGGKLGLTVVIFVFLTGVISGLFMDQAHQVPSGASLESPSWAHPLGTDDLGIDLWAQICHGAGISMLVGFGAAFLAGVGGSWLGILAGYYGKWADRLIMGLCDVMMVIPQLPMMIVFGAFFGSSLKNIIIVIAVLAWTGPARTVRARILSVRQDDYIRAAQGYGAGFFHLAMRHFIPAVTPIMMVSIIRIVSHAIVAEAGLAFLGLGDPVSKSWGMILNRSINFPGIYFTEYWQWWVMAPLLSLTLLVMAVAFVSRDLERLVNHKLEGSGK</sequence>
<evidence type="ECO:0000256" key="2">
    <source>
        <dbReference type="ARBA" id="ARBA00022448"/>
    </source>
</evidence>
<dbReference type="PANTHER" id="PTHR43386">
    <property type="entry name" value="OLIGOPEPTIDE TRANSPORT SYSTEM PERMEASE PROTEIN APPC"/>
    <property type="match status" value="1"/>
</dbReference>
<dbReference type="RefSeq" id="WP_007783706.1">
    <property type="nucleotide sequence ID" value="NZ_CM001441.1"/>
</dbReference>